<proteinExistence type="predicted"/>
<reference evidence="6 7" key="1">
    <citation type="submission" date="2016-10" db="EMBL/GenBank/DDBJ databases">
        <authorList>
            <person name="de Groot N.N."/>
        </authorList>
    </citation>
    <scope>NUCLEOTIDE SEQUENCE [LARGE SCALE GENOMIC DNA]</scope>
    <source>
        <strain evidence="6 7">IPL20</strain>
    </source>
</reference>
<keyword evidence="3" id="KW-0804">Transcription</keyword>
<dbReference type="InterPro" id="IPR001387">
    <property type="entry name" value="Cro/C1-type_HTH"/>
</dbReference>
<dbReference type="PANTHER" id="PTHR46797:SF23">
    <property type="entry name" value="HTH-TYPE TRANSCRIPTIONAL REGULATOR SUTR"/>
    <property type="match status" value="1"/>
</dbReference>
<evidence type="ECO:0000313" key="6">
    <source>
        <dbReference type="EMBL" id="SFV36592.1"/>
    </source>
</evidence>
<name>A0A1I7NPN6_9HYPH</name>
<dbReference type="AlphaFoldDB" id="A0A1I7NPN6"/>
<dbReference type="PANTHER" id="PTHR46797">
    <property type="entry name" value="HTH-TYPE TRANSCRIPTIONAL REGULATOR"/>
    <property type="match status" value="1"/>
</dbReference>
<feature type="domain" description="HTH cro/C1-type" evidence="5">
    <location>
        <begin position="11"/>
        <end position="65"/>
    </location>
</feature>
<dbReference type="CDD" id="cd00093">
    <property type="entry name" value="HTH_XRE"/>
    <property type="match status" value="1"/>
</dbReference>
<keyword evidence="1" id="KW-0805">Transcription regulation</keyword>
<dbReference type="Gene3D" id="1.10.260.40">
    <property type="entry name" value="lambda repressor-like DNA-binding domains"/>
    <property type="match status" value="1"/>
</dbReference>
<evidence type="ECO:0000256" key="1">
    <source>
        <dbReference type="ARBA" id="ARBA00023015"/>
    </source>
</evidence>
<accession>A0A1I7NPN6</accession>
<dbReference type="GO" id="GO:0003677">
    <property type="term" value="F:DNA binding"/>
    <property type="evidence" value="ECO:0007669"/>
    <property type="project" value="UniProtKB-KW"/>
</dbReference>
<evidence type="ECO:0000256" key="4">
    <source>
        <dbReference type="SAM" id="MobiDB-lite"/>
    </source>
</evidence>
<evidence type="ECO:0000313" key="7">
    <source>
        <dbReference type="Proteomes" id="UP000199074"/>
    </source>
</evidence>
<keyword evidence="7" id="KW-1185">Reference proteome</keyword>
<gene>
    <name evidence="6" type="ORF">SAMN05216456_2584</name>
</gene>
<dbReference type="STRING" id="429728.SAMN05216456_2584"/>
<dbReference type="SMART" id="SM00530">
    <property type="entry name" value="HTH_XRE"/>
    <property type="match status" value="1"/>
</dbReference>
<dbReference type="GO" id="GO:0005829">
    <property type="term" value="C:cytosol"/>
    <property type="evidence" value="ECO:0007669"/>
    <property type="project" value="TreeGrafter"/>
</dbReference>
<dbReference type="InterPro" id="IPR010982">
    <property type="entry name" value="Lambda_DNA-bd_dom_sf"/>
</dbReference>
<dbReference type="PROSITE" id="PS50943">
    <property type="entry name" value="HTH_CROC1"/>
    <property type="match status" value="1"/>
</dbReference>
<dbReference type="Proteomes" id="UP000199074">
    <property type="component" value="Unassembled WGS sequence"/>
</dbReference>
<dbReference type="Pfam" id="PF01381">
    <property type="entry name" value="HTH_3"/>
    <property type="match status" value="1"/>
</dbReference>
<dbReference type="RefSeq" id="WP_092425160.1">
    <property type="nucleotide sequence ID" value="NZ_FPCK01000002.1"/>
</dbReference>
<organism evidence="6 7">
    <name type="scientific">Devosia crocina</name>
    <dbReference type="NCBI Taxonomy" id="429728"/>
    <lineage>
        <taxon>Bacteria</taxon>
        <taxon>Pseudomonadati</taxon>
        <taxon>Pseudomonadota</taxon>
        <taxon>Alphaproteobacteria</taxon>
        <taxon>Hyphomicrobiales</taxon>
        <taxon>Devosiaceae</taxon>
        <taxon>Devosia</taxon>
    </lineage>
</organism>
<dbReference type="SUPFAM" id="SSF47413">
    <property type="entry name" value="lambda repressor-like DNA-binding domains"/>
    <property type="match status" value="1"/>
</dbReference>
<evidence type="ECO:0000256" key="2">
    <source>
        <dbReference type="ARBA" id="ARBA00023125"/>
    </source>
</evidence>
<dbReference type="InterPro" id="IPR050807">
    <property type="entry name" value="TransReg_Diox_bact_type"/>
</dbReference>
<evidence type="ECO:0000256" key="3">
    <source>
        <dbReference type="ARBA" id="ARBA00023163"/>
    </source>
</evidence>
<sequence>MDSRDLVAWNMRRLRVEKKLSQEKLADLASVDRTYISRLERKMENPSIGVLDKIAGVLAVSIAELFVPPPPDAAAPRPLKAGRRPGLVKSDQ</sequence>
<evidence type="ECO:0000259" key="5">
    <source>
        <dbReference type="PROSITE" id="PS50943"/>
    </source>
</evidence>
<feature type="region of interest" description="Disordered" evidence="4">
    <location>
        <begin position="69"/>
        <end position="92"/>
    </location>
</feature>
<dbReference type="OrthoDB" id="9815697at2"/>
<keyword evidence="2 6" id="KW-0238">DNA-binding</keyword>
<dbReference type="EMBL" id="FPCK01000002">
    <property type="protein sequence ID" value="SFV36592.1"/>
    <property type="molecule type" value="Genomic_DNA"/>
</dbReference>
<dbReference type="GO" id="GO:0003700">
    <property type="term" value="F:DNA-binding transcription factor activity"/>
    <property type="evidence" value="ECO:0007669"/>
    <property type="project" value="TreeGrafter"/>
</dbReference>
<protein>
    <submittedName>
        <fullName evidence="6">DNA-binding transcriptional regulator, XRE-family HTH domain</fullName>
    </submittedName>
</protein>